<feature type="signal peptide" evidence="1">
    <location>
        <begin position="1"/>
        <end position="23"/>
    </location>
</feature>
<evidence type="ECO:0000313" key="2">
    <source>
        <dbReference type="EMBL" id="GGR27805.1"/>
    </source>
</evidence>
<gene>
    <name evidence="2" type="ORF">GCM10008957_43810</name>
</gene>
<name>A0A918CLJ8_9DEIO</name>
<dbReference type="RefSeq" id="WP_189092646.1">
    <property type="nucleotide sequence ID" value="NZ_BMQL01000042.1"/>
</dbReference>
<keyword evidence="3" id="KW-1185">Reference proteome</keyword>
<evidence type="ECO:0000313" key="3">
    <source>
        <dbReference type="Proteomes" id="UP000603865"/>
    </source>
</evidence>
<protein>
    <recommendedName>
        <fullName evidence="4">DUF2330 domain-containing protein</fullName>
    </recommendedName>
</protein>
<dbReference type="Proteomes" id="UP000603865">
    <property type="component" value="Unassembled WGS sequence"/>
</dbReference>
<dbReference type="AlphaFoldDB" id="A0A918CLJ8"/>
<feature type="chain" id="PRO_5037600080" description="DUF2330 domain-containing protein" evidence="1">
    <location>
        <begin position="24"/>
        <end position="436"/>
    </location>
</feature>
<sequence>MPRTFKRRTSLLFGLSCCSSALAFCGFFVAKGDSHIFNRSNQVIIARDGNHSVFTMMNDYQGDVKDFARIVPIPVVPKREDIRIGDPSIIKKLDAYSAPRLVEYFDENPCAPTLMMEDAVPAPNSGIQPSATSARANALGVKIEASYQVGEYDISILSAAQQSGLATYLRGEGYKLPPGADAMLGGYIRGGMKFFVVRVNLERFDQSGGGFLNPIVLSYTSEKFMLPIRLGTLNSPGEQDLTVYLLSSYGRVETSNYRTTGVPTDQEVPLLVKDQFASFYRHVFRRAYERQGRSVALMEYAWNTYGCDPCSSEPPTQDELKAAGVFWKQQEGYGNPVPMPAAGDAPSDQPKPVYLTRLHVRYTAATFPEDLKFKLTDNQNTFQGRYILRHAYTGTDTCEATPSYKRMLGQRAETQAQTLANLTGWDVNHIRARMGQ</sequence>
<evidence type="ECO:0000256" key="1">
    <source>
        <dbReference type="SAM" id="SignalP"/>
    </source>
</evidence>
<proteinExistence type="predicted"/>
<keyword evidence="1" id="KW-0732">Signal</keyword>
<reference evidence="2" key="1">
    <citation type="journal article" date="2014" name="Int. J. Syst. Evol. Microbiol.">
        <title>Complete genome sequence of Corynebacterium casei LMG S-19264T (=DSM 44701T), isolated from a smear-ripened cheese.</title>
        <authorList>
            <consortium name="US DOE Joint Genome Institute (JGI-PGF)"/>
            <person name="Walter F."/>
            <person name="Albersmeier A."/>
            <person name="Kalinowski J."/>
            <person name="Ruckert C."/>
        </authorList>
    </citation>
    <scope>NUCLEOTIDE SEQUENCE</scope>
    <source>
        <strain evidence="2">JCM 31311</strain>
    </source>
</reference>
<organism evidence="2 3">
    <name type="scientific">Deinococcus ruber</name>
    <dbReference type="NCBI Taxonomy" id="1848197"/>
    <lineage>
        <taxon>Bacteria</taxon>
        <taxon>Thermotogati</taxon>
        <taxon>Deinococcota</taxon>
        <taxon>Deinococci</taxon>
        <taxon>Deinococcales</taxon>
        <taxon>Deinococcaceae</taxon>
        <taxon>Deinococcus</taxon>
    </lineage>
</organism>
<dbReference type="EMBL" id="BMQL01000042">
    <property type="protein sequence ID" value="GGR27805.1"/>
    <property type="molecule type" value="Genomic_DNA"/>
</dbReference>
<evidence type="ECO:0008006" key="4">
    <source>
        <dbReference type="Google" id="ProtNLM"/>
    </source>
</evidence>
<comment type="caution">
    <text evidence="2">The sequence shown here is derived from an EMBL/GenBank/DDBJ whole genome shotgun (WGS) entry which is preliminary data.</text>
</comment>
<dbReference type="InterPro" id="IPR019283">
    <property type="entry name" value="DUF2330"/>
</dbReference>
<dbReference type="Pfam" id="PF10092">
    <property type="entry name" value="DUF2330"/>
    <property type="match status" value="1"/>
</dbReference>
<reference evidence="2" key="2">
    <citation type="submission" date="2020-09" db="EMBL/GenBank/DDBJ databases">
        <authorList>
            <person name="Sun Q."/>
            <person name="Ohkuma M."/>
        </authorList>
    </citation>
    <scope>NUCLEOTIDE SEQUENCE</scope>
    <source>
        <strain evidence="2">JCM 31311</strain>
    </source>
</reference>
<accession>A0A918CLJ8</accession>